<evidence type="ECO:0000256" key="7">
    <source>
        <dbReference type="ARBA" id="ARBA00022898"/>
    </source>
</evidence>
<dbReference type="InterPro" id="IPR015424">
    <property type="entry name" value="PyrdxlP-dep_Trfase"/>
</dbReference>
<evidence type="ECO:0000256" key="3">
    <source>
        <dbReference type="ARBA" id="ARBA00007970"/>
    </source>
</evidence>
<reference evidence="11" key="1">
    <citation type="submission" date="2022-04" db="EMBL/GenBank/DDBJ databases">
        <title>Lysobacter sp. CAU 1642 isolated from sea sand.</title>
        <authorList>
            <person name="Kim W."/>
        </authorList>
    </citation>
    <scope>NUCLEOTIDE SEQUENCE</scope>
    <source>
        <strain evidence="11">CAU 1642</strain>
    </source>
</reference>
<evidence type="ECO:0000256" key="5">
    <source>
        <dbReference type="ARBA" id="ARBA00022576"/>
    </source>
</evidence>
<comment type="similarity">
    <text evidence="3 9">Belongs to the class-II pyridoxal-phosphate-dependent aminotransferase family. Histidinol-phosphate aminotransferase subfamily.</text>
</comment>
<dbReference type="PROSITE" id="PS00599">
    <property type="entry name" value="AA_TRANSFER_CLASS_2"/>
    <property type="match status" value="1"/>
</dbReference>
<evidence type="ECO:0000259" key="10">
    <source>
        <dbReference type="Pfam" id="PF00155"/>
    </source>
</evidence>
<dbReference type="RefSeq" id="WP_248210573.1">
    <property type="nucleotide sequence ID" value="NZ_JALNMH010000012.1"/>
</dbReference>
<proteinExistence type="inferred from homology"/>
<accession>A0ABT0GK09</accession>
<dbReference type="EC" id="2.6.1.9" evidence="9"/>
<dbReference type="InterPro" id="IPR005861">
    <property type="entry name" value="HisP_aminotrans"/>
</dbReference>
<keyword evidence="12" id="KW-1185">Reference proteome</keyword>
<dbReference type="EMBL" id="JALNMH010000012">
    <property type="protein sequence ID" value="MCK7594890.1"/>
    <property type="molecule type" value="Genomic_DNA"/>
</dbReference>
<sequence length="374" mass="40055">MSQVDFASLAAAPIRALRAYDPGHDLVALRRQHAPLPLVELGSNENSYGPSPAVVAALQSALPELYRYPDPLGGDLKRALGRLHGVEPRQIVLGNGSHELLMQAAQVFAGPGDEVLMSQYGFAVYAIAAMAVGATVVQGASLPAEGPMPLGHDLGAIATRISPATRLVYLCNPNNPTGTWFRPAALEAFLGHLPQHAVLVVDEAYAEYADDAGYASALPLLPSHPRMLVMRTFSKAYGLAGIRVGYAVGHPELVGMFERVRESFNVSLPSLVAAEAALGDQPHVAAVRQRNATERDWLAGELRARGFPTADSQTNFLLTRFGPDCAAIEADLLRQRVVLRPMAGYGLPEYLRITIGRRDENRALLAALDGKEAC</sequence>
<dbReference type="GO" id="GO:0004400">
    <property type="term" value="F:histidinol-phosphate transaminase activity"/>
    <property type="evidence" value="ECO:0007669"/>
    <property type="project" value="UniProtKB-EC"/>
</dbReference>
<name>A0ABT0GK09_9GAMM</name>
<evidence type="ECO:0000313" key="12">
    <source>
        <dbReference type="Proteomes" id="UP001431449"/>
    </source>
</evidence>
<evidence type="ECO:0000256" key="4">
    <source>
        <dbReference type="ARBA" id="ARBA00011738"/>
    </source>
</evidence>
<dbReference type="Gene3D" id="3.90.1150.10">
    <property type="entry name" value="Aspartate Aminotransferase, domain 1"/>
    <property type="match status" value="1"/>
</dbReference>
<comment type="pathway">
    <text evidence="2 9">Amino-acid biosynthesis; L-histidine biosynthesis; L-histidine from 5-phospho-alpha-D-ribose 1-diphosphate: step 7/9.</text>
</comment>
<evidence type="ECO:0000256" key="6">
    <source>
        <dbReference type="ARBA" id="ARBA00022679"/>
    </source>
</evidence>
<comment type="catalytic activity">
    <reaction evidence="8 9">
        <text>L-histidinol phosphate + 2-oxoglutarate = 3-(imidazol-4-yl)-2-oxopropyl phosphate + L-glutamate</text>
        <dbReference type="Rhea" id="RHEA:23744"/>
        <dbReference type="ChEBI" id="CHEBI:16810"/>
        <dbReference type="ChEBI" id="CHEBI:29985"/>
        <dbReference type="ChEBI" id="CHEBI:57766"/>
        <dbReference type="ChEBI" id="CHEBI:57980"/>
        <dbReference type="EC" id="2.6.1.9"/>
    </reaction>
</comment>
<dbReference type="Proteomes" id="UP001431449">
    <property type="component" value="Unassembled WGS sequence"/>
</dbReference>
<dbReference type="InterPro" id="IPR001917">
    <property type="entry name" value="Aminotrans_II_pyridoxalP_BS"/>
</dbReference>
<dbReference type="InterPro" id="IPR004839">
    <property type="entry name" value="Aminotransferase_I/II_large"/>
</dbReference>
<organism evidence="11 12">
    <name type="scientific">Pseudomarimonas salicorniae</name>
    <dbReference type="NCBI Taxonomy" id="2933270"/>
    <lineage>
        <taxon>Bacteria</taxon>
        <taxon>Pseudomonadati</taxon>
        <taxon>Pseudomonadota</taxon>
        <taxon>Gammaproteobacteria</taxon>
        <taxon>Lysobacterales</taxon>
        <taxon>Lysobacteraceae</taxon>
        <taxon>Pseudomarimonas</taxon>
    </lineage>
</organism>
<evidence type="ECO:0000256" key="9">
    <source>
        <dbReference type="HAMAP-Rule" id="MF_01023"/>
    </source>
</evidence>
<dbReference type="Gene3D" id="3.40.640.10">
    <property type="entry name" value="Type I PLP-dependent aspartate aminotransferase-like (Major domain)"/>
    <property type="match status" value="1"/>
</dbReference>
<feature type="domain" description="Aminotransferase class I/classII large" evidence="10">
    <location>
        <begin position="38"/>
        <end position="368"/>
    </location>
</feature>
<dbReference type="HAMAP" id="MF_01023">
    <property type="entry name" value="HisC_aminotrans_2"/>
    <property type="match status" value="1"/>
</dbReference>
<keyword evidence="7 9" id="KW-0663">Pyridoxal phosphate</keyword>
<dbReference type="InterPro" id="IPR050106">
    <property type="entry name" value="HistidinolP_aminotransfase"/>
</dbReference>
<evidence type="ECO:0000256" key="1">
    <source>
        <dbReference type="ARBA" id="ARBA00001933"/>
    </source>
</evidence>
<keyword evidence="9" id="KW-0028">Amino-acid biosynthesis</keyword>
<evidence type="ECO:0000256" key="2">
    <source>
        <dbReference type="ARBA" id="ARBA00005011"/>
    </source>
</evidence>
<dbReference type="PANTHER" id="PTHR43643">
    <property type="entry name" value="HISTIDINOL-PHOSPHATE AMINOTRANSFERASE 2"/>
    <property type="match status" value="1"/>
</dbReference>
<dbReference type="InterPro" id="IPR015422">
    <property type="entry name" value="PyrdxlP-dep_Trfase_small"/>
</dbReference>
<keyword evidence="6 9" id="KW-0808">Transferase</keyword>
<feature type="modified residue" description="N6-(pyridoxal phosphate)lysine" evidence="9">
    <location>
        <position position="235"/>
    </location>
</feature>
<evidence type="ECO:0000313" key="11">
    <source>
        <dbReference type="EMBL" id="MCK7594890.1"/>
    </source>
</evidence>
<dbReference type="CDD" id="cd00609">
    <property type="entry name" value="AAT_like"/>
    <property type="match status" value="1"/>
</dbReference>
<dbReference type="Pfam" id="PF00155">
    <property type="entry name" value="Aminotran_1_2"/>
    <property type="match status" value="1"/>
</dbReference>
<evidence type="ECO:0000256" key="8">
    <source>
        <dbReference type="ARBA" id="ARBA00047481"/>
    </source>
</evidence>
<keyword evidence="9" id="KW-0368">Histidine biosynthesis</keyword>
<dbReference type="PANTHER" id="PTHR43643:SF3">
    <property type="entry name" value="HISTIDINOL-PHOSPHATE AMINOTRANSFERASE"/>
    <property type="match status" value="1"/>
</dbReference>
<comment type="subunit">
    <text evidence="4 9">Homodimer.</text>
</comment>
<keyword evidence="5 9" id="KW-0032">Aminotransferase</keyword>
<dbReference type="SUPFAM" id="SSF53383">
    <property type="entry name" value="PLP-dependent transferases"/>
    <property type="match status" value="1"/>
</dbReference>
<protein>
    <recommendedName>
        <fullName evidence="9">Histidinol-phosphate aminotransferase</fullName>
        <ecNumber evidence="9">2.6.1.9</ecNumber>
    </recommendedName>
    <alternativeName>
        <fullName evidence="9">Imidazole acetol-phosphate transaminase</fullName>
    </alternativeName>
</protein>
<gene>
    <name evidence="9 11" type="primary">hisC</name>
    <name evidence="11" type="ORF">M0G41_14565</name>
</gene>
<comment type="cofactor">
    <cofactor evidence="1 9">
        <name>pyridoxal 5'-phosphate</name>
        <dbReference type="ChEBI" id="CHEBI:597326"/>
    </cofactor>
</comment>
<comment type="caution">
    <text evidence="11">The sequence shown here is derived from an EMBL/GenBank/DDBJ whole genome shotgun (WGS) entry which is preliminary data.</text>
</comment>
<dbReference type="NCBIfam" id="TIGR01141">
    <property type="entry name" value="hisC"/>
    <property type="match status" value="1"/>
</dbReference>
<dbReference type="InterPro" id="IPR015421">
    <property type="entry name" value="PyrdxlP-dep_Trfase_major"/>
</dbReference>